<proteinExistence type="predicted"/>
<dbReference type="EMBL" id="CP060007">
    <property type="protein sequence ID" value="QNA44648.1"/>
    <property type="molecule type" value="Genomic_DNA"/>
</dbReference>
<organism evidence="2 3">
    <name type="scientific">Lacibacter sediminis</name>
    <dbReference type="NCBI Taxonomy" id="2760713"/>
    <lineage>
        <taxon>Bacteria</taxon>
        <taxon>Pseudomonadati</taxon>
        <taxon>Bacteroidota</taxon>
        <taxon>Chitinophagia</taxon>
        <taxon>Chitinophagales</taxon>
        <taxon>Chitinophagaceae</taxon>
        <taxon>Lacibacter</taxon>
    </lineage>
</organism>
<keyword evidence="3" id="KW-1185">Reference proteome</keyword>
<evidence type="ECO:0000256" key="1">
    <source>
        <dbReference type="SAM" id="MobiDB-lite"/>
    </source>
</evidence>
<dbReference type="RefSeq" id="WP_182803017.1">
    <property type="nucleotide sequence ID" value="NZ_CP060007.1"/>
</dbReference>
<gene>
    <name evidence="2" type="ORF">H4075_00175</name>
</gene>
<dbReference type="AlphaFoldDB" id="A0A7G5XGP5"/>
<accession>A0A7G5XGP5</accession>
<protein>
    <submittedName>
        <fullName evidence="2">Uncharacterized protein</fullName>
    </submittedName>
</protein>
<feature type="region of interest" description="Disordered" evidence="1">
    <location>
        <begin position="21"/>
        <end position="42"/>
    </location>
</feature>
<dbReference type="Proteomes" id="UP000515344">
    <property type="component" value="Chromosome"/>
</dbReference>
<dbReference type="KEGG" id="lacs:H4075_00175"/>
<reference evidence="3" key="1">
    <citation type="submission" date="2020-08" db="EMBL/GenBank/DDBJ databases">
        <title>Lacibacter sp. S13-6-6 genome sequencing.</title>
        <authorList>
            <person name="Jin L."/>
        </authorList>
    </citation>
    <scope>NUCLEOTIDE SEQUENCE [LARGE SCALE GENOMIC DNA]</scope>
    <source>
        <strain evidence="3">S13-6-6</strain>
    </source>
</reference>
<sequence length="222" mass="23966">MQKTLFICTILSIVLSAGNCKKPSTPDPGTPASTYQPTTTGSEWNYTTTGTTASGPVNTSFKLTATSKDSVSNGKTFRVFTNSAGANEYYVKVGNDYSRISSLASLTNAVELLYLKENLNAGASWSEVKSVLITGAPVAIDVNMIYTVERGKFDTTINGTDFKDCIRIRVTPTVTFPTIDENNITYLFAKNVGMIGNKVRLRVNSLAVNVNTETKLGAFVIK</sequence>
<name>A0A7G5XGP5_9BACT</name>
<evidence type="ECO:0000313" key="3">
    <source>
        <dbReference type="Proteomes" id="UP000515344"/>
    </source>
</evidence>
<feature type="compositionally biased region" description="Polar residues" evidence="1">
    <location>
        <begin position="31"/>
        <end position="42"/>
    </location>
</feature>
<evidence type="ECO:0000313" key="2">
    <source>
        <dbReference type="EMBL" id="QNA44648.1"/>
    </source>
</evidence>